<keyword evidence="4" id="KW-0255">Endonuclease</keyword>
<feature type="domain" description="Endonuclease/exonuclease/phosphatase" evidence="3">
    <location>
        <begin position="46"/>
        <end position="406"/>
    </location>
</feature>
<dbReference type="Proteomes" id="UP001595923">
    <property type="component" value="Unassembled WGS sequence"/>
</dbReference>
<evidence type="ECO:0000256" key="2">
    <source>
        <dbReference type="SAM" id="SignalP"/>
    </source>
</evidence>
<reference evidence="5" key="1">
    <citation type="journal article" date="2019" name="Int. J. Syst. Evol. Microbiol.">
        <title>The Global Catalogue of Microorganisms (GCM) 10K type strain sequencing project: providing services to taxonomists for standard genome sequencing and annotation.</title>
        <authorList>
            <consortium name="The Broad Institute Genomics Platform"/>
            <consortium name="The Broad Institute Genome Sequencing Center for Infectious Disease"/>
            <person name="Wu L."/>
            <person name="Ma J."/>
        </authorList>
    </citation>
    <scope>NUCLEOTIDE SEQUENCE [LARGE SCALE GENOMIC DNA]</scope>
    <source>
        <strain evidence="5">XZYJ18</strain>
    </source>
</reference>
<keyword evidence="4" id="KW-0378">Hydrolase</keyword>
<sequence>MRLRPPPAAFRVLATALLAASAAAVPAPAAADPAQEGGGPQVRFATFNAALNRPDEGGLVEDLSTPDDAQARAVAEVVQRTRPDVLLMNEFDHDARGRAARLFQDDYLSEGQNGADPIAYPHRYSAPVNTGVASGMDLDNNGSAVTEPGAPGYAEDAFGFGAFPGQYGMVVYSMYPIDTDAVRTFQTFRWADMPGALLPTDPATGEGFYSDDELETLRLSSKSHWDVPVRTGRGRTVHLLAAHPTPPSFDGPERRNVLRNHDEIRFWADYVDPRRGGYIYDDAGTRGGLRPGAAFVVAGDLNADPEDGDGHPGAVAQLLGSGRVDGTVRPGSEGGPEAARLQGGANDGHTGDPAFDTADFGDDPAPGNLRVDYVLPARGLPVRGTGVYWPTESEPEAPAAAAASDHRLVWLDVRA</sequence>
<keyword evidence="4" id="KW-0540">Nuclease</keyword>
<gene>
    <name evidence="4" type="ORF">ACFO4E_06035</name>
</gene>
<dbReference type="InterPro" id="IPR036691">
    <property type="entry name" value="Endo/exonu/phosph_ase_sf"/>
</dbReference>
<proteinExistence type="predicted"/>
<dbReference type="GO" id="GO:0004519">
    <property type="term" value="F:endonuclease activity"/>
    <property type="evidence" value="ECO:0007669"/>
    <property type="project" value="UniProtKB-KW"/>
</dbReference>
<keyword evidence="5" id="KW-1185">Reference proteome</keyword>
<comment type="caution">
    <text evidence="4">The sequence shown here is derived from an EMBL/GenBank/DDBJ whole genome shotgun (WGS) entry which is preliminary data.</text>
</comment>
<feature type="region of interest" description="Disordered" evidence="1">
    <location>
        <begin position="329"/>
        <end position="363"/>
    </location>
</feature>
<accession>A0ABV9DRR4</accession>
<dbReference type="Pfam" id="PF03372">
    <property type="entry name" value="Exo_endo_phos"/>
    <property type="match status" value="1"/>
</dbReference>
<dbReference type="InterPro" id="IPR005135">
    <property type="entry name" value="Endo/exonuclease/phosphatase"/>
</dbReference>
<protein>
    <submittedName>
        <fullName evidence="4">Endonuclease/exonuclease/phosphatase family protein</fullName>
    </submittedName>
</protein>
<dbReference type="Gene3D" id="3.60.10.10">
    <property type="entry name" value="Endonuclease/exonuclease/phosphatase"/>
    <property type="match status" value="1"/>
</dbReference>
<feature type="chain" id="PRO_5045456392" evidence="2">
    <location>
        <begin position="30"/>
        <end position="415"/>
    </location>
</feature>
<dbReference type="EMBL" id="JBHSFQ010000004">
    <property type="protein sequence ID" value="MFC4561407.1"/>
    <property type="molecule type" value="Genomic_DNA"/>
</dbReference>
<dbReference type="RefSeq" id="WP_378572027.1">
    <property type="nucleotide sequence ID" value="NZ_JBHSFQ010000004.1"/>
</dbReference>
<evidence type="ECO:0000313" key="4">
    <source>
        <dbReference type="EMBL" id="MFC4561407.1"/>
    </source>
</evidence>
<feature type="signal peptide" evidence="2">
    <location>
        <begin position="1"/>
        <end position="29"/>
    </location>
</feature>
<evidence type="ECO:0000313" key="5">
    <source>
        <dbReference type="Proteomes" id="UP001595923"/>
    </source>
</evidence>
<evidence type="ECO:0000256" key="1">
    <source>
        <dbReference type="SAM" id="MobiDB-lite"/>
    </source>
</evidence>
<keyword evidence="2" id="KW-0732">Signal</keyword>
<dbReference type="SUPFAM" id="SSF56219">
    <property type="entry name" value="DNase I-like"/>
    <property type="match status" value="1"/>
</dbReference>
<organism evidence="4 5">
    <name type="scientific">Nocardiopsis mangrovi</name>
    <dbReference type="NCBI Taxonomy" id="1179818"/>
    <lineage>
        <taxon>Bacteria</taxon>
        <taxon>Bacillati</taxon>
        <taxon>Actinomycetota</taxon>
        <taxon>Actinomycetes</taxon>
        <taxon>Streptosporangiales</taxon>
        <taxon>Nocardiopsidaceae</taxon>
        <taxon>Nocardiopsis</taxon>
    </lineage>
</organism>
<evidence type="ECO:0000259" key="3">
    <source>
        <dbReference type="Pfam" id="PF03372"/>
    </source>
</evidence>
<name>A0ABV9DRR4_9ACTN</name>